<evidence type="ECO:0000313" key="8">
    <source>
        <dbReference type="Proteomes" id="UP000199614"/>
    </source>
</evidence>
<comment type="similarity">
    <text evidence="1 6">Belongs to the peptidase S14 family.</text>
</comment>
<dbReference type="GO" id="GO:0006515">
    <property type="term" value="P:protein quality control for misfolded or incompletely synthesized proteins"/>
    <property type="evidence" value="ECO:0007669"/>
    <property type="project" value="TreeGrafter"/>
</dbReference>
<reference evidence="7 8" key="1">
    <citation type="submission" date="2016-10" db="EMBL/GenBank/DDBJ databases">
        <authorList>
            <person name="de Groot N.N."/>
        </authorList>
    </citation>
    <scope>NUCLEOTIDE SEQUENCE [LARGE SCALE GENOMIC DNA]</scope>
    <source>
        <strain evidence="7 8">CGMCC 4.1877</strain>
    </source>
</reference>
<keyword evidence="3 7" id="KW-0645">Protease</keyword>
<protein>
    <recommendedName>
        <fullName evidence="6">ATP-dependent Clp protease proteolytic subunit</fullName>
    </recommendedName>
</protein>
<evidence type="ECO:0000313" key="7">
    <source>
        <dbReference type="EMBL" id="SFO02949.1"/>
    </source>
</evidence>
<evidence type="ECO:0000256" key="6">
    <source>
        <dbReference type="RuleBase" id="RU003567"/>
    </source>
</evidence>
<evidence type="ECO:0000256" key="4">
    <source>
        <dbReference type="ARBA" id="ARBA00022801"/>
    </source>
</evidence>
<gene>
    <name evidence="7" type="ORF">SAMN05216207_102792</name>
</gene>
<dbReference type="STRING" id="260086.SAMN05216207_102792"/>
<dbReference type="PANTHER" id="PTHR10381">
    <property type="entry name" value="ATP-DEPENDENT CLP PROTEASE PROTEOLYTIC SUBUNIT"/>
    <property type="match status" value="1"/>
</dbReference>
<dbReference type="Pfam" id="PF00574">
    <property type="entry name" value="CLP_protease"/>
    <property type="match status" value="1"/>
</dbReference>
<keyword evidence="2" id="KW-0963">Cytoplasm</keyword>
<dbReference type="GO" id="GO:0004252">
    <property type="term" value="F:serine-type endopeptidase activity"/>
    <property type="evidence" value="ECO:0007669"/>
    <property type="project" value="InterPro"/>
</dbReference>
<dbReference type="RefSeq" id="WP_093349235.1">
    <property type="nucleotide sequence ID" value="NZ_FOUY01000027.1"/>
</dbReference>
<evidence type="ECO:0000256" key="1">
    <source>
        <dbReference type="ARBA" id="ARBA00007039"/>
    </source>
</evidence>
<dbReference type="PANTHER" id="PTHR10381:SF70">
    <property type="entry name" value="ATP-DEPENDENT CLP PROTEASE PROTEOLYTIC SUBUNIT"/>
    <property type="match status" value="1"/>
</dbReference>
<dbReference type="SUPFAM" id="SSF52096">
    <property type="entry name" value="ClpP/crotonase"/>
    <property type="match status" value="1"/>
</dbReference>
<dbReference type="GO" id="GO:0004176">
    <property type="term" value="F:ATP-dependent peptidase activity"/>
    <property type="evidence" value="ECO:0007669"/>
    <property type="project" value="InterPro"/>
</dbReference>
<keyword evidence="8" id="KW-1185">Reference proteome</keyword>
<dbReference type="AlphaFoldDB" id="A0A1I5DUN3"/>
<proteinExistence type="inferred from homology"/>
<dbReference type="CDD" id="cd07017">
    <property type="entry name" value="S14_ClpP_2"/>
    <property type="match status" value="1"/>
</dbReference>
<dbReference type="InterPro" id="IPR023562">
    <property type="entry name" value="ClpP/TepA"/>
</dbReference>
<sequence>MPALSTTSELADRLLGERIVLLARELDDDAAAEVCGRLLLLAAEDARRDVTLQVVSPGGSPVAAMAVHDTMRSLRTDVVTVATGSLAGPVPFLVASGTAGKRFALPHAAFLPAMDDTAGQARGARPGDVRVRADHLARRRDEIETLTARYCGRPLPDDARTRWWSADEAVALGLVDRIHGTDTRNG</sequence>
<dbReference type="PRINTS" id="PR00127">
    <property type="entry name" value="CLPPROTEASEP"/>
</dbReference>
<evidence type="ECO:0000256" key="5">
    <source>
        <dbReference type="ARBA" id="ARBA00022825"/>
    </source>
</evidence>
<dbReference type="EMBL" id="FOUY01000027">
    <property type="protein sequence ID" value="SFO02949.1"/>
    <property type="molecule type" value="Genomic_DNA"/>
</dbReference>
<dbReference type="InterPro" id="IPR029045">
    <property type="entry name" value="ClpP/crotonase-like_dom_sf"/>
</dbReference>
<organism evidence="7 8">
    <name type="scientific">Pseudonocardia ammonioxydans</name>
    <dbReference type="NCBI Taxonomy" id="260086"/>
    <lineage>
        <taxon>Bacteria</taxon>
        <taxon>Bacillati</taxon>
        <taxon>Actinomycetota</taxon>
        <taxon>Actinomycetes</taxon>
        <taxon>Pseudonocardiales</taxon>
        <taxon>Pseudonocardiaceae</taxon>
        <taxon>Pseudonocardia</taxon>
    </lineage>
</organism>
<keyword evidence="4" id="KW-0378">Hydrolase</keyword>
<dbReference type="OrthoDB" id="3575392at2"/>
<dbReference type="Gene3D" id="3.90.226.10">
    <property type="entry name" value="2-enoyl-CoA Hydratase, Chain A, domain 1"/>
    <property type="match status" value="1"/>
</dbReference>
<dbReference type="InterPro" id="IPR001907">
    <property type="entry name" value="ClpP"/>
</dbReference>
<evidence type="ECO:0000256" key="3">
    <source>
        <dbReference type="ARBA" id="ARBA00022670"/>
    </source>
</evidence>
<keyword evidence="5" id="KW-0720">Serine protease</keyword>
<evidence type="ECO:0000256" key="2">
    <source>
        <dbReference type="ARBA" id="ARBA00022490"/>
    </source>
</evidence>
<name>A0A1I5DUN3_PSUAM</name>
<dbReference type="Proteomes" id="UP000199614">
    <property type="component" value="Unassembled WGS sequence"/>
</dbReference>
<dbReference type="GO" id="GO:0009368">
    <property type="term" value="C:endopeptidase Clp complex"/>
    <property type="evidence" value="ECO:0007669"/>
    <property type="project" value="TreeGrafter"/>
</dbReference>
<accession>A0A1I5DUN3</accession>
<dbReference type="GO" id="GO:0051117">
    <property type="term" value="F:ATPase binding"/>
    <property type="evidence" value="ECO:0007669"/>
    <property type="project" value="TreeGrafter"/>
</dbReference>